<keyword evidence="2 3" id="KW-0802">TPR repeat</keyword>
<dbReference type="SMART" id="SM00028">
    <property type="entry name" value="TPR"/>
    <property type="match status" value="6"/>
</dbReference>
<dbReference type="PROSITE" id="PS50005">
    <property type="entry name" value="TPR"/>
    <property type="match status" value="3"/>
</dbReference>
<gene>
    <name evidence="4" type="ORF">CJN711_LOCUS30970</name>
</gene>
<keyword evidence="1" id="KW-0677">Repeat</keyword>
<feature type="repeat" description="TPR" evidence="3">
    <location>
        <begin position="412"/>
        <end position="445"/>
    </location>
</feature>
<dbReference type="Proteomes" id="UP000663855">
    <property type="component" value="Unassembled WGS sequence"/>
</dbReference>
<dbReference type="AlphaFoldDB" id="A0A815XJH9"/>
<dbReference type="Gene3D" id="3.90.176.10">
    <property type="entry name" value="Toxin ADP-ribosyltransferase, Chain A, domain 1"/>
    <property type="match status" value="1"/>
</dbReference>
<name>A0A815XJH9_9BILA</name>
<proteinExistence type="predicted"/>
<dbReference type="Gene3D" id="1.25.40.10">
    <property type="entry name" value="Tetratricopeptide repeat domain"/>
    <property type="match status" value="2"/>
</dbReference>
<feature type="repeat" description="TPR" evidence="3">
    <location>
        <begin position="370"/>
        <end position="403"/>
    </location>
</feature>
<dbReference type="SUPFAM" id="SSF81901">
    <property type="entry name" value="HCP-like"/>
    <property type="match status" value="1"/>
</dbReference>
<protein>
    <submittedName>
        <fullName evidence="4">Uncharacterized protein</fullName>
    </submittedName>
</protein>
<reference evidence="4" key="1">
    <citation type="submission" date="2021-02" db="EMBL/GenBank/DDBJ databases">
        <authorList>
            <person name="Nowell W R."/>
        </authorList>
    </citation>
    <scope>NUCLEOTIDE SEQUENCE</scope>
</reference>
<dbReference type="Pfam" id="PF13424">
    <property type="entry name" value="TPR_12"/>
    <property type="match status" value="3"/>
</dbReference>
<evidence type="ECO:0000313" key="5">
    <source>
        <dbReference type="Proteomes" id="UP000663855"/>
    </source>
</evidence>
<evidence type="ECO:0000313" key="4">
    <source>
        <dbReference type="EMBL" id="CAF1558715.1"/>
    </source>
</evidence>
<evidence type="ECO:0000256" key="1">
    <source>
        <dbReference type="ARBA" id="ARBA00022737"/>
    </source>
</evidence>
<comment type="caution">
    <text evidence="4">The sequence shown here is derived from an EMBL/GenBank/DDBJ whole genome shotgun (WGS) entry which is preliminary data.</text>
</comment>
<dbReference type="PROSITE" id="PS51996">
    <property type="entry name" value="TR_MART"/>
    <property type="match status" value="1"/>
</dbReference>
<feature type="repeat" description="TPR" evidence="3">
    <location>
        <begin position="454"/>
        <end position="487"/>
    </location>
</feature>
<evidence type="ECO:0000256" key="2">
    <source>
        <dbReference type="ARBA" id="ARBA00022803"/>
    </source>
</evidence>
<dbReference type="EMBL" id="CAJNOV010014699">
    <property type="protein sequence ID" value="CAF1558715.1"/>
    <property type="molecule type" value="Genomic_DNA"/>
</dbReference>
<organism evidence="4 5">
    <name type="scientific">Rotaria magnacalcarata</name>
    <dbReference type="NCBI Taxonomy" id="392030"/>
    <lineage>
        <taxon>Eukaryota</taxon>
        <taxon>Metazoa</taxon>
        <taxon>Spiralia</taxon>
        <taxon>Gnathifera</taxon>
        <taxon>Rotifera</taxon>
        <taxon>Eurotatoria</taxon>
        <taxon>Bdelloidea</taxon>
        <taxon>Philodinida</taxon>
        <taxon>Philodinidae</taxon>
        <taxon>Rotaria</taxon>
    </lineage>
</organism>
<dbReference type="PANTHER" id="PTHR45641:SF1">
    <property type="entry name" value="AAA+ ATPASE DOMAIN-CONTAINING PROTEIN"/>
    <property type="match status" value="1"/>
</dbReference>
<dbReference type="SUPFAM" id="SSF56399">
    <property type="entry name" value="ADP-ribosylation"/>
    <property type="match status" value="1"/>
</dbReference>
<dbReference type="PANTHER" id="PTHR45641">
    <property type="entry name" value="TETRATRICOPEPTIDE REPEAT PROTEIN (AFU_ORTHOLOGUE AFUA_6G03870)"/>
    <property type="match status" value="1"/>
</dbReference>
<evidence type="ECO:0000256" key="3">
    <source>
        <dbReference type="PROSITE-ProRule" id="PRU00339"/>
    </source>
</evidence>
<dbReference type="InterPro" id="IPR019734">
    <property type="entry name" value="TPR_rpt"/>
</dbReference>
<accession>A0A815XJH9</accession>
<sequence length="553" mass="64715">MSTANALNHTKDNNNFRVKRRINETNQKLLINTYKTNDSHGQTSTRLNAQFFHSQLLMDILLRMKTNIDDKNELIDLCKKELNNDKDELNILYEFSEIYSADKALWWYTRETFIYQFLNQALRIWDINLLVLFRFLIYDIQKQLEFNQCQDSMCVYHAQLISNSEFNILKNSIGEFISTNSFLSTSINIDEALSFLDNSILRDNLQPVLIVINADPTIKGVKPFANIAKHSYFTDEQEVLFMLGSVFQINNVCYSEDYHLWIINMTLCSDYNHKLKPVFDYMKNEYGNGETGLLSLGRVLRQMGKFNEAENYYLKFLNQKQQDYKSQAQCYHLLGNIAFDKGDYDLSLEYHLNSLDIKMKNFQVNDPSLAYSHNSIGIVHWKKGNKDKAIESYNRALKIWVQLYGEEDLKVAMCFNNMGIVYDDEKKYADALRCYEKTLMIRLKHLPIGHCDIGDTYNNMGAVHRCLGNHDRALYYFNRSLEIYEKSLFSQHPSIASTYKNIGITHEIKKNLIVALEFYNKAADIFHETLLMKHPDVIEIDRLIRNVSCRINA</sequence>
<dbReference type="InterPro" id="IPR011990">
    <property type="entry name" value="TPR-like_helical_dom_sf"/>
</dbReference>